<comment type="caution">
    <text evidence="13">The sequence shown here is derived from an EMBL/GenBank/DDBJ whole genome shotgun (WGS) entry which is preliminary data.</text>
</comment>
<proteinExistence type="predicted"/>
<feature type="transmembrane region" description="Helical" evidence="10">
    <location>
        <begin position="132"/>
        <end position="154"/>
    </location>
</feature>
<reference evidence="13" key="1">
    <citation type="submission" date="2021-01" db="EMBL/GenBank/DDBJ databases">
        <title>Whole genome shotgun sequence of Sinosporangium siamense NBRC 109515.</title>
        <authorList>
            <person name="Komaki H."/>
            <person name="Tamura T."/>
        </authorList>
    </citation>
    <scope>NUCLEOTIDE SEQUENCE</scope>
    <source>
        <strain evidence="13">NBRC 109515</strain>
    </source>
</reference>
<name>A0A919V5X6_9ACTN</name>
<evidence type="ECO:0000256" key="3">
    <source>
        <dbReference type="ARBA" id="ARBA00022553"/>
    </source>
</evidence>
<gene>
    <name evidence="13" type="ORF">Ssi02_21540</name>
</gene>
<dbReference type="PANTHER" id="PTHR24421:SF10">
    <property type="entry name" value="NITRATE_NITRITE SENSOR PROTEIN NARQ"/>
    <property type="match status" value="1"/>
</dbReference>
<dbReference type="InterPro" id="IPR003594">
    <property type="entry name" value="HATPase_dom"/>
</dbReference>
<keyword evidence="5" id="KW-0547">Nucleotide-binding</keyword>
<accession>A0A919V5X6</accession>
<keyword evidence="10" id="KW-0472">Membrane</keyword>
<feature type="coiled-coil region" evidence="9">
    <location>
        <begin position="154"/>
        <end position="188"/>
    </location>
</feature>
<dbReference type="Pfam" id="PF02518">
    <property type="entry name" value="HATPase_c"/>
    <property type="match status" value="1"/>
</dbReference>
<evidence type="ECO:0000256" key="7">
    <source>
        <dbReference type="ARBA" id="ARBA00022840"/>
    </source>
</evidence>
<dbReference type="GO" id="GO:0000155">
    <property type="term" value="F:phosphorelay sensor kinase activity"/>
    <property type="evidence" value="ECO:0007669"/>
    <property type="project" value="InterPro"/>
</dbReference>
<feature type="transmembrane region" description="Helical" evidence="10">
    <location>
        <begin position="20"/>
        <end position="40"/>
    </location>
</feature>
<keyword evidence="3" id="KW-0597">Phosphoprotein</keyword>
<keyword evidence="14" id="KW-1185">Reference proteome</keyword>
<evidence type="ECO:0000256" key="2">
    <source>
        <dbReference type="ARBA" id="ARBA00012438"/>
    </source>
</evidence>
<sequence length="381" mass="40382">MKPHVSPAALPWPDLRAFTADAALATAVGFVGVTSTLVISGAVPMRMVPTPPGLEVWAQVIAAAALLFRRRHPLAVVALIVPLGYAATVPVALPFALYSLGAYRGDRRLLITMAVLTLVVTAHLWETTSVEAAVQLISVSGLAVVPATLLGLYVDSQRRLHRALAERAERAEREQMMLIEQARSEERTRLAREMHDVVTHHVSLMVLQAGSLRMTAPTGEVRDAAEELRATGRRALSELREVVGVLHDPGPAALAPPPSLLDVSRLVTDSGMRVELHQDDGITLSPALGRTAYRVVQEALTNARKHAPGAAVAVRLKRHDGLIRVSVSNSPTCGPPLGLPASSGTGLLGLRQRVELMGGGFQAGTTPDGGFEVVATLPEAA</sequence>
<dbReference type="GO" id="GO:0016020">
    <property type="term" value="C:membrane"/>
    <property type="evidence" value="ECO:0007669"/>
    <property type="project" value="InterPro"/>
</dbReference>
<dbReference type="EC" id="2.7.13.3" evidence="2"/>
<dbReference type="PANTHER" id="PTHR24421">
    <property type="entry name" value="NITRATE/NITRITE SENSOR PROTEIN NARX-RELATED"/>
    <property type="match status" value="1"/>
</dbReference>
<keyword evidence="6" id="KW-0418">Kinase</keyword>
<evidence type="ECO:0000256" key="6">
    <source>
        <dbReference type="ARBA" id="ARBA00022777"/>
    </source>
</evidence>
<protein>
    <recommendedName>
        <fullName evidence="2">histidine kinase</fullName>
        <ecNumber evidence="2">2.7.13.3</ecNumber>
    </recommendedName>
</protein>
<dbReference type="EMBL" id="BOOW01000012">
    <property type="protein sequence ID" value="GII91923.1"/>
    <property type="molecule type" value="Genomic_DNA"/>
</dbReference>
<feature type="transmembrane region" description="Helical" evidence="10">
    <location>
        <begin position="74"/>
        <end position="97"/>
    </location>
</feature>
<dbReference type="CDD" id="cd16917">
    <property type="entry name" value="HATPase_UhpB-NarQ-NarX-like"/>
    <property type="match status" value="1"/>
</dbReference>
<dbReference type="InterPro" id="IPR011712">
    <property type="entry name" value="Sig_transdc_His_kin_sub3_dim/P"/>
</dbReference>
<keyword evidence="10" id="KW-0812">Transmembrane</keyword>
<keyword evidence="4" id="KW-0808">Transferase</keyword>
<dbReference type="Gene3D" id="1.20.5.1930">
    <property type="match status" value="1"/>
</dbReference>
<comment type="catalytic activity">
    <reaction evidence="1">
        <text>ATP + protein L-histidine = ADP + protein N-phospho-L-histidine.</text>
        <dbReference type="EC" id="2.7.13.3"/>
    </reaction>
</comment>
<dbReference type="Gene3D" id="3.30.565.10">
    <property type="entry name" value="Histidine kinase-like ATPase, C-terminal domain"/>
    <property type="match status" value="1"/>
</dbReference>
<dbReference type="AlphaFoldDB" id="A0A919V5X6"/>
<keyword evidence="7" id="KW-0067">ATP-binding</keyword>
<keyword evidence="10" id="KW-1133">Transmembrane helix</keyword>
<feature type="domain" description="Histidine kinase/HSP90-like ATPase" evidence="11">
    <location>
        <begin position="291"/>
        <end position="380"/>
    </location>
</feature>
<evidence type="ECO:0000256" key="8">
    <source>
        <dbReference type="ARBA" id="ARBA00023012"/>
    </source>
</evidence>
<evidence type="ECO:0000313" key="14">
    <source>
        <dbReference type="Proteomes" id="UP000606172"/>
    </source>
</evidence>
<keyword evidence="8" id="KW-0902">Two-component regulatory system</keyword>
<dbReference type="InterPro" id="IPR050482">
    <property type="entry name" value="Sensor_HK_TwoCompSys"/>
</dbReference>
<evidence type="ECO:0000256" key="9">
    <source>
        <dbReference type="SAM" id="Coils"/>
    </source>
</evidence>
<dbReference type="InterPro" id="IPR036890">
    <property type="entry name" value="HATPase_C_sf"/>
</dbReference>
<feature type="transmembrane region" description="Helical" evidence="10">
    <location>
        <begin position="109"/>
        <end position="126"/>
    </location>
</feature>
<evidence type="ECO:0000256" key="5">
    <source>
        <dbReference type="ARBA" id="ARBA00022741"/>
    </source>
</evidence>
<evidence type="ECO:0000256" key="10">
    <source>
        <dbReference type="SAM" id="Phobius"/>
    </source>
</evidence>
<dbReference type="Pfam" id="PF07730">
    <property type="entry name" value="HisKA_3"/>
    <property type="match status" value="1"/>
</dbReference>
<organism evidence="13 14">
    <name type="scientific">Sinosporangium siamense</name>
    <dbReference type="NCBI Taxonomy" id="1367973"/>
    <lineage>
        <taxon>Bacteria</taxon>
        <taxon>Bacillati</taxon>
        <taxon>Actinomycetota</taxon>
        <taxon>Actinomycetes</taxon>
        <taxon>Streptosporangiales</taxon>
        <taxon>Streptosporangiaceae</taxon>
        <taxon>Sinosporangium</taxon>
    </lineage>
</organism>
<evidence type="ECO:0000259" key="11">
    <source>
        <dbReference type="Pfam" id="PF02518"/>
    </source>
</evidence>
<dbReference type="RefSeq" id="WP_204024307.1">
    <property type="nucleotide sequence ID" value="NZ_BOOW01000012.1"/>
</dbReference>
<dbReference type="Proteomes" id="UP000606172">
    <property type="component" value="Unassembled WGS sequence"/>
</dbReference>
<evidence type="ECO:0000259" key="12">
    <source>
        <dbReference type="Pfam" id="PF07730"/>
    </source>
</evidence>
<dbReference type="GO" id="GO:0046983">
    <property type="term" value="F:protein dimerization activity"/>
    <property type="evidence" value="ECO:0007669"/>
    <property type="project" value="InterPro"/>
</dbReference>
<dbReference type="SUPFAM" id="SSF55874">
    <property type="entry name" value="ATPase domain of HSP90 chaperone/DNA topoisomerase II/histidine kinase"/>
    <property type="match status" value="1"/>
</dbReference>
<evidence type="ECO:0000313" key="13">
    <source>
        <dbReference type="EMBL" id="GII91923.1"/>
    </source>
</evidence>
<feature type="domain" description="Signal transduction histidine kinase subgroup 3 dimerisation and phosphoacceptor" evidence="12">
    <location>
        <begin position="186"/>
        <end position="249"/>
    </location>
</feature>
<keyword evidence="9" id="KW-0175">Coiled coil</keyword>
<evidence type="ECO:0000256" key="1">
    <source>
        <dbReference type="ARBA" id="ARBA00000085"/>
    </source>
</evidence>
<evidence type="ECO:0000256" key="4">
    <source>
        <dbReference type="ARBA" id="ARBA00022679"/>
    </source>
</evidence>
<dbReference type="GO" id="GO:0005524">
    <property type="term" value="F:ATP binding"/>
    <property type="evidence" value="ECO:0007669"/>
    <property type="project" value="UniProtKB-KW"/>
</dbReference>